<evidence type="ECO:0000256" key="2">
    <source>
        <dbReference type="SAM" id="SignalP"/>
    </source>
</evidence>
<sequence length="64" mass="7241">MNAKVFILLVFLLINSVSARPLLDVMLDGRGMEDVAPGAPDVQDRWEPSQNLIEDRRRSGDHHE</sequence>
<evidence type="ECO:0000256" key="1">
    <source>
        <dbReference type="SAM" id="MobiDB-lite"/>
    </source>
</evidence>
<keyword evidence="2" id="KW-0732">Signal</keyword>
<feature type="chain" id="PRO_5003578142" evidence="2">
    <location>
        <begin position="20"/>
        <end position="64"/>
    </location>
</feature>
<dbReference type="EMBL" id="EAAA01002028">
    <property type="status" value="NOT_ANNOTATED_CDS"/>
    <property type="molecule type" value="Genomic_DNA"/>
</dbReference>
<dbReference type="HOGENOM" id="CLU_2866966_0_0_1"/>
<accession>H2XSL8</accession>
<reference evidence="3" key="4">
    <citation type="submission" date="2025-09" db="UniProtKB">
        <authorList>
            <consortium name="Ensembl"/>
        </authorList>
    </citation>
    <scope>IDENTIFICATION</scope>
</reference>
<dbReference type="Proteomes" id="UP000008144">
    <property type="component" value="Chromosome 4"/>
</dbReference>
<dbReference type="InParanoid" id="H2XSL8"/>
<name>H2XSL8_CIOIN</name>
<feature type="compositionally biased region" description="Basic and acidic residues" evidence="1">
    <location>
        <begin position="42"/>
        <end position="64"/>
    </location>
</feature>
<protein>
    <submittedName>
        <fullName evidence="3">Uncharacterized protein</fullName>
    </submittedName>
</protein>
<feature type="signal peptide" evidence="2">
    <location>
        <begin position="1"/>
        <end position="19"/>
    </location>
</feature>
<evidence type="ECO:0000313" key="3">
    <source>
        <dbReference type="Ensembl" id="ENSCINP00000032652.1"/>
    </source>
</evidence>
<reference evidence="3" key="2">
    <citation type="journal article" date="2008" name="Genome Biol.">
        <title>Improved genome assembly and evidence-based global gene model set for the chordate Ciona intestinalis: new insight into intron and operon populations.</title>
        <authorList>
            <person name="Satou Y."/>
            <person name="Mineta K."/>
            <person name="Ogasawara M."/>
            <person name="Sasakura Y."/>
            <person name="Shoguchi E."/>
            <person name="Ueno K."/>
            <person name="Yamada L."/>
            <person name="Matsumoto J."/>
            <person name="Wasserscheid J."/>
            <person name="Dewar K."/>
            <person name="Wiley G.B."/>
            <person name="Macmil S.L."/>
            <person name="Roe B.A."/>
            <person name="Zeller R.W."/>
            <person name="Hastings K.E."/>
            <person name="Lemaire P."/>
            <person name="Lindquist E."/>
            <person name="Endo T."/>
            <person name="Hotta K."/>
            <person name="Inaba K."/>
        </authorList>
    </citation>
    <scope>NUCLEOTIDE SEQUENCE [LARGE SCALE GENOMIC DNA]</scope>
    <source>
        <strain evidence="3">wild type</strain>
    </source>
</reference>
<reference evidence="4" key="1">
    <citation type="journal article" date="2002" name="Science">
        <title>The draft genome of Ciona intestinalis: insights into chordate and vertebrate origins.</title>
        <authorList>
            <person name="Dehal P."/>
            <person name="Satou Y."/>
            <person name="Campbell R.K."/>
            <person name="Chapman J."/>
            <person name="Degnan B."/>
            <person name="De Tomaso A."/>
            <person name="Davidson B."/>
            <person name="Di Gregorio A."/>
            <person name="Gelpke M."/>
            <person name="Goodstein D.M."/>
            <person name="Harafuji N."/>
            <person name="Hastings K.E."/>
            <person name="Ho I."/>
            <person name="Hotta K."/>
            <person name="Huang W."/>
            <person name="Kawashima T."/>
            <person name="Lemaire P."/>
            <person name="Martinez D."/>
            <person name="Meinertzhagen I.A."/>
            <person name="Necula S."/>
            <person name="Nonaka M."/>
            <person name="Putnam N."/>
            <person name="Rash S."/>
            <person name="Saiga H."/>
            <person name="Satake M."/>
            <person name="Terry A."/>
            <person name="Yamada L."/>
            <person name="Wang H.G."/>
            <person name="Awazu S."/>
            <person name="Azumi K."/>
            <person name="Boore J."/>
            <person name="Branno M."/>
            <person name="Chin-Bow S."/>
            <person name="DeSantis R."/>
            <person name="Doyle S."/>
            <person name="Francino P."/>
            <person name="Keys D.N."/>
            <person name="Haga S."/>
            <person name="Hayashi H."/>
            <person name="Hino K."/>
            <person name="Imai K.S."/>
            <person name="Inaba K."/>
            <person name="Kano S."/>
            <person name="Kobayashi K."/>
            <person name="Kobayashi M."/>
            <person name="Lee B.I."/>
            <person name="Makabe K.W."/>
            <person name="Manohar C."/>
            <person name="Matassi G."/>
            <person name="Medina M."/>
            <person name="Mochizuki Y."/>
            <person name="Mount S."/>
            <person name="Morishita T."/>
            <person name="Miura S."/>
            <person name="Nakayama A."/>
            <person name="Nishizaka S."/>
            <person name="Nomoto H."/>
            <person name="Ohta F."/>
            <person name="Oishi K."/>
            <person name="Rigoutsos I."/>
            <person name="Sano M."/>
            <person name="Sasaki A."/>
            <person name="Sasakura Y."/>
            <person name="Shoguchi E."/>
            <person name="Shin-i T."/>
            <person name="Spagnuolo A."/>
            <person name="Stainier D."/>
            <person name="Suzuki M.M."/>
            <person name="Tassy O."/>
            <person name="Takatori N."/>
            <person name="Tokuoka M."/>
            <person name="Yagi K."/>
            <person name="Yoshizaki F."/>
            <person name="Wada S."/>
            <person name="Zhang C."/>
            <person name="Hyatt P.D."/>
            <person name="Larimer F."/>
            <person name="Detter C."/>
            <person name="Doggett N."/>
            <person name="Glavina T."/>
            <person name="Hawkins T."/>
            <person name="Richardson P."/>
            <person name="Lucas S."/>
            <person name="Kohara Y."/>
            <person name="Levine M."/>
            <person name="Satoh N."/>
            <person name="Rokhsar D.S."/>
        </authorList>
    </citation>
    <scope>NUCLEOTIDE SEQUENCE [LARGE SCALE GENOMIC DNA]</scope>
</reference>
<dbReference type="AlphaFoldDB" id="H2XSL8"/>
<reference evidence="3" key="3">
    <citation type="submission" date="2025-08" db="UniProtKB">
        <authorList>
            <consortium name="Ensembl"/>
        </authorList>
    </citation>
    <scope>IDENTIFICATION</scope>
</reference>
<dbReference type="Ensembl" id="ENSCINT00000031640.1">
    <property type="protein sequence ID" value="ENSCINP00000032652.1"/>
    <property type="gene ID" value="ENSCING00000018911.1"/>
</dbReference>
<evidence type="ECO:0000313" key="4">
    <source>
        <dbReference type="Proteomes" id="UP000008144"/>
    </source>
</evidence>
<feature type="region of interest" description="Disordered" evidence="1">
    <location>
        <begin position="36"/>
        <end position="64"/>
    </location>
</feature>
<keyword evidence="4" id="KW-1185">Reference proteome</keyword>
<proteinExistence type="predicted"/>
<organism evidence="3 4">
    <name type="scientific">Ciona intestinalis</name>
    <name type="common">Transparent sea squirt</name>
    <name type="synonym">Ascidia intestinalis</name>
    <dbReference type="NCBI Taxonomy" id="7719"/>
    <lineage>
        <taxon>Eukaryota</taxon>
        <taxon>Metazoa</taxon>
        <taxon>Chordata</taxon>
        <taxon>Tunicata</taxon>
        <taxon>Ascidiacea</taxon>
        <taxon>Phlebobranchia</taxon>
        <taxon>Cionidae</taxon>
        <taxon>Ciona</taxon>
    </lineage>
</organism>